<feature type="transmembrane region" description="Helical" evidence="1">
    <location>
        <begin position="12"/>
        <end position="39"/>
    </location>
</feature>
<keyword evidence="1" id="KW-0812">Transmembrane</keyword>
<organism evidence="3 4">
    <name type="scientific">Caenorhabditis bovis</name>
    <dbReference type="NCBI Taxonomy" id="2654633"/>
    <lineage>
        <taxon>Eukaryota</taxon>
        <taxon>Metazoa</taxon>
        <taxon>Ecdysozoa</taxon>
        <taxon>Nematoda</taxon>
        <taxon>Chromadorea</taxon>
        <taxon>Rhabditida</taxon>
        <taxon>Rhabditina</taxon>
        <taxon>Rhabditomorpha</taxon>
        <taxon>Rhabditoidea</taxon>
        <taxon>Rhabditidae</taxon>
        <taxon>Peloderinae</taxon>
        <taxon>Caenorhabditis</taxon>
    </lineage>
</organism>
<evidence type="ECO:0000313" key="3">
    <source>
        <dbReference type="EMBL" id="CAB3398433.1"/>
    </source>
</evidence>
<keyword evidence="4" id="KW-1185">Reference proteome</keyword>
<dbReference type="Proteomes" id="UP000494206">
    <property type="component" value="Unassembled WGS sequence"/>
</dbReference>
<dbReference type="InterPro" id="IPR002542">
    <property type="entry name" value="T20D4.11-like_dom"/>
</dbReference>
<comment type="caution">
    <text evidence="3">The sequence shown here is derived from an EMBL/GenBank/DDBJ whole genome shotgun (WGS) entry which is preliminary data.</text>
</comment>
<dbReference type="AlphaFoldDB" id="A0A8S1EEC1"/>
<accession>A0A8S1EEC1</accession>
<feature type="domain" description="T20D4.11-like" evidence="2">
    <location>
        <begin position="53"/>
        <end position="142"/>
    </location>
</feature>
<proteinExistence type="predicted"/>
<evidence type="ECO:0000313" key="4">
    <source>
        <dbReference type="Proteomes" id="UP000494206"/>
    </source>
</evidence>
<dbReference type="Pfam" id="PF01579">
    <property type="entry name" value="DUF19"/>
    <property type="match status" value="1"/>
</dbReference>
<evidence type="ECO:0000256" key="1">
    <source>
        <dbReference type="SAM" id="Phobius"/>
    </source>
</evidence>
<gene>
    <name evidence="3" type="ORF">CBOVIS_LOCUS1706</name>
</gene>
<evidence type="ECO:0000259" key="2">
    <source>
        <dbReference type="Pfam" id="PF01579"/>
    </source>
</evidence>
<keyword evidence="1" id="KW-1133">Transmembrane helix</keyword>
<name>A0A8S1EEC1_9PELO</name>
<dbReference type="EMBL" id="CADEPM010000001">
    <property type="protein sequence ID" value="CAB3398433.1"/>
    <property type="molecule type" value="Genomic_DNA"/>
</dbReference>
<keyword evidence="1" id="KW-0472">Membrane</keyword>
<reference evidence="3 4" key="1">
    <citation type="submission" date="2020-04" db="EMBL/GenBank/DDBJ databases">
        <authorList>
            <person name="Laetsch R D."/>
            <person name="Stevens L."/>
            <person name="Kumar S."/>
            <person name="Blaxter L. M."/>
        </authorList>
    </citation>
    <scope>NUCLEOTIDE SEQUENCE [LARGE SCALE GENOMIC DNA]</scope>
</reference>
<dbReference type="OrthoDB" id="5855170at2759"/>
<protein>
    <recommendedName>
        <fullName evidence="2">T20D4.11-like domain-containing protein</fullName>
    </recommendedName>
</protein>
<sequence length="170" mass="18492">MPTVELQTMKTCLMVTSCICCLCCLIIFLPMIFGGAYFLTALYTIIGIAQMNCTDSELAIAESCQPILWEIANVTATLPPGFAHPDEYADVLAACKEFRSCYAGVICLDKRAETVYHDVACDVYKYSAGDFKECSTKASNLSSSSRAPHRNFSCAPICSKTTDPDASSIF</sequence>